<dbReference type="KEGG" id="lfp:Y981_08400"/>
<evidence type="ECO:0000313" key="3">
    <source>
        <dbReference type="Proteomes" id="UP000027059"/>
    </source>
</evidence>
<organism evidence="2 3">
    <name type="scientific">Leptospirillum ferriphilum YSK</name>
    <dbReference type="NCBI Taxonomy" id="1441628"/>
    <lineage>
        <taxon>Bacteria</taxon>
        <taxon>Pseudomonadati</taxon>
        <taxon>Nitrospirota</taxon>
        <taxon>Nitrospiria</taxon>
        <taxon>Nitrospirales</taxon>
        <taxon>Nitrospiraceae</taxon>
        <taxon>Leptospirillum</taxon>
    </lineage>
</organism>
<dbReference type="EMBL" id="CP007243">
    <property type="protein sequence ID" value="AIA31816.1"/>
    <property type="molecule type" value="Genomic_DNA"/>
</dbReference>
<gene>
    <name evidence="2" type="ORF">Y981_08400</name>
</gene>
<keyword evidence="3" id="KW-1185">Reference proteome</keyword>
<evidence type="ECO:0000313" key="2">
    <source>
        <dbReference type="EMBL" id="AIA31816.1"/>
    </source>
</evidence>
<keyword evidence="1" id="KW-0472">Membrane</keyword>
<dbReference type="Proteomes" id="UP000027059">
    <property type="component" value="Chromosome"/>
</dbReference>
<proteinExistence type="predicted"/>
<protein>
    <submittedName>
        <fullName evidence="2">Uncharacterized protein</fullName>
    </submittedName>
</protein>
<dbReference type="OrthoDB" id="9875143at2"/>
<feature type="transmembrane region" description="Helical" evidence="1">
    <location>
        <begin position="6"/>
        <end position="24"/>
    </location>
</feature>
<reference evidence="3" key="1">
    <citation type="submission" date="2014-02" db="EMBL/GenBank/DDBJ databases">
        <title>Complete genome sequence and comparative genomic analysis of the nitrogen-fixing bacterium Leptospirillum ferriphilum YSK.</title>
        <authorList>
            <person name="Guo X."/>
            <person name="Yin H."/>
            <person name="Liang Y."/>
            <person name="Hu Q."/>
            <person name="Ma L."/>
            <person name="Xiao Y."/>
            <person name="Zhang X."/>
            <person name="Qiu G."/>
            <person name="Liu X."/>
        </authorList>
    </citation>
    <scope>NUCLEOTIDE SEQUENCE [LARGE SCALE GENOMIC DNA]</scope>
    <source>
        <strain evidence="3">YSK</strain>
    </source>
</reference>
<keyword evidence="1" id="KW-1133">Transmembrane helix</keyword>
<keyword evidence="1" id="KW-0812">Transmembrane</keyword>
<sequence length="137" mass="14854">MLTKKHLIGAMTIMLAVSVAVYLAKSGVHRGPSLTPADLAGLRAGEAVMVIRTTYECPSLTAMNRLHEDAVAHDEIGFANHFSQEHCQKIKGIRGPFRILGFSDGPSGVRYVRVAGEPPQTEQWIFGAPGVFSLRKP</sequence>
<dbReference type="RefSeq" id="WP_038505634.1">
    <property type="nucleotide sequence ID" value="NZ_CP007243.1"/>
</dbReference>
<evidence type="ECO:0000256" key="1">
    <source>
        <dbReference type="SAM" id="Phobius"/>
    </source>
</evidence>
<name>A0A059Y2N8_9BACT</name>
<reference evidence="2 3" key="2">
    <citation type="journal article" date="2015" name="Biomed. Res. Int.">
        <title>Effects of Arsenite Resistance on the Growth and Functional Gene Expression of Leptospirillum ferriphilum and Acidithiobacillus thiooxidans in Pure Culture and Coculture.</title>
        <authorList>
            <person name="Jiang H."/>
            <person name="Liang Y."/>
            <person name="Yin H."/>
            <person name="Xiao Y."/>
            <person name="Guo X."/>
            <person name="Xu Y."/>
            <person name="Hu Q."/>
            <person name="Liu H."/>
            <person name="Liu X."/>
        </authorList>
    </citation>
    <scope>NUCLEOTIDE SEQUENCE [LARGE SCALE GENOMIC DNA]</scope>
    <source>
        <strain evidence="2 3">YSK</strain>
    </source>
</reference>
<accession>A0A059Y2N8</accession>
<dbReference type="AlphaFoldDB" id="A0A059Y2N8"/>
<dbReference type="HOGENOM" id="CLU_1862708_0_0_0"/>